<keyword evidence="2" id="KW-0479">Metal-binding</keyword>
<dbReference type="GO" id="GO:0046872">
    <property type="term" value="F:metal ion binding"/>
    <property type="evidence" value="ECO:0007669"/>
    <property type="project" value="UniProtKB-KW"/>
</dbReference>
<evidence type="ECO:0000256" key="1">
    <source>
        <dbReference type="ARBA" id="ARBA00022714"/>
    </source>
</evidence>
<protein>
    <submittedName>
        <fullName evidence="7">Rieske 2Fe-2S domain-containing protein</fullName>
    </submittedName>
</protein>
<accession>A0A927F3Y2</accession>
<dbReference type="InterPro" id="IPR019251">
    <property type="entry name" value="DUF2231_TM"/>
</dbReference>
<dbReference type="SUPFAM" id="SSF50022">
    <property type="entry name" value="ISP domain"/>
    <property type="match status" value="1"/>
</dbReference>
<keyword evidence="1" id="KW-0001">2Fe-2S</keyword>
<evidence type="ECO:0000259" key="6">
    <source>
        <dbReference type="PROSITE" id="PS51296"/>
    </source>
</evidence>
<dbReference type="InterPro" id="IPR017941">
    <property type="entry name" value="Rieske_2Fe-2S"/>
</dbReference>
<keyword evidence="4" id="KW-0411">Iron-sulfur</keyword>
<evidence type="ECO:0000313" key="8">
    <source>
        <dbReference type="Proteomes" id="UP000632289"/>
    </source>
</evidence>
<keyword evidence="3" id="KW-0408">Iron</keyword>
<dbReference type="GO" id="GO:0051537">
    <property type="term" value="F:2 iron, 2 sulfur cluster binding"/>
    <property type="evidence" value="ECO:0007669"/>
    <property type="project" value="UniProtKB-KW"/>
</dbReference>
<dbReference type="AlphaFoldDB" id="A0A927F3Y2"/>
<evidence type="ECO:0000256" key="3">
    <source>
        <dbReference type="ARBA" id="ARBA00023004"/>
    </source>
</evidence>
<organism evidence="7 8">
    <name type="scientific">Streptomyces chumphonensis</name>
    <dbReference type="NCBI Taxonomy" id="1214925"/>
    <lineage>
        <taxon>Bacteria</taxon>
        <taxon>Bacillati</taxon>
        <taxon>Actinomycetota</taxon>
        <taxon>Actinomycetes</taxon>
        <taxon>Kitasatosporales</taxon>
        <taxon>Streptomycetaceae</taxon>
        <taxon>Streptomyces</taxon>
    </lineage>
</organism>
<keyword evidence="5" id="KW-1133">Transmembrane helix</keyword>
<comment type="caution">
    <text evidence="7">The sequence shown here is derived from an EMBL/GenBank/DDBJ whole genome shotgun (WGS) entry which is preliminary data.</text>
</comment>
<feature type="transmembrane region" description="Helical" evidence="5">
    <location>
        <begin position="136"/>
        <end position="156"/>
    </location>
</feature>
<proteinExistence type="predicted"/>
<gene>
    <name evidence="7" type="ORF">IF129_20470</name>
</gene>
<dbReference type="PANTHER" id="PTHR21496:SF23">
    <property type="entry name" value="3-PHENYLPROPIONATE_CINNAMIC ACID DIOXYGENASE FERREDOXIN SUBUNIT"/>
    <property type="match status" value="1"/>
</dbReference>
<dbReference type="Pfam" id="PF09990">
    <property type="entry name" value="DUF2231"/>
    <property type="match status" value="1"/>
</dbReference>
<evidence type="ECO:0000256" key="4">
    <source>
        <dbReference type="ARBA" id="ARBA00023014"/>
    </source>
</evidence>
<dbReference type="GO" id="GO:0004497">
    <property type="term" value="F:monooxygenase activity"/>
    <property type="evidence" value="ECO:0007669"/>
    <property type="project" value="UniProtKB-ARBA"/>
</dbReference>
<keyword evidence="5" id="KW-0812">Transmembrane</keyword>
<feature type="domain" description="Rieske" evidence="6">
    <location>
        <begin position="210"/>
        <end position="306"/>
    </location>
</feature>
<reference evidence="7" key="1">
    <citation type="submission" date="2020-09" db="EMBL/GenBank/DDBJ databases">
        <title>Secondary metabolite and genome analysis of marine Streptomyces chumphonensis KK1-2T.</title>
        <authorList>
            <person name="Phongsopitanun W."/>
            <person name="Kanchanasin P."/>
            <person name="Pittayakhajonwut P."/>
            <person name="Suwanborirux K."/>
            <person name="Tanasupawat S."/>
        </authorList>
    </citation>
    <scope>NUCLEOTIDE SEQUENCE</scope>
    <source>
        <strain evidence="7">KK1-2</strain>
    </source>
</reference>
<dbReference type="PROSITE" id="PS51296">
    <property type="entry name" value="RIESKE"/>
    <property type="match status" value="1"/>
</dbReference>
<evidence type="ECO:0000313" key="7">
    <source>
        <dbReference type="EMBL" id="MBD3933922.1"/>
    </source>
</evidence>
<evidence type="ECO:0000256" key="2">
    <source>
        <dbReference type="ARBA" id="ARBA00022723"/>
    </source>
</evidence>
<dbReference type="PANTHER" id="PTHR21496">
    <property type="entry name" value="FERREDOXIN-RELATED"/>
    <property type="match status" value="1"/>
</dbReference>
<keyword evidence="5" id="KW-0472">Membrane</keyword>
<sequence length="310" mass="32288">MSINYGPDGAADGAARTVLGALPSRDGPGRVMTAVDRVERASALDSTAARLRSWVKGMPLGRARDVLHGRWLGHPVHPMLVQLPVGAWMSAAALDLLPGQRRGAGALVGLGLTGAVPAAVAGWVDWAELRPGQQRVGLVHAASTAGAIWLYAGSLAARIAGRHGLGRVLGFAGLTLVSAGGALGGHLAYRQAVGANHAEGLAARIGSRWHDVGPLADFPVDEPVRCGVDGVPVVVVRRADDRVYALVEQCSHLGGPLSQGHLTDGCLKCPWHGSLFRLSDGWNVHGPATAPQPAFETRVLDGSVRLRLRD</sequence>
<dbReference type="Proteomes" id="UP000632289">
    <property type="component" value="Unassembled WGS sequence"/>
</dbReference>
<evidence type="ECO:0000256" key="5">
    <source>
        <dbReference type="SAM" id="Phobius"/>
    </source>
</evidence>
<dbReference type="Gene3D" id="2.102.10.10">
    <property type="entry name" value="Rieske [2Fe-2S] iron-sulphur domain"/>
    <property type="match status" value="1"/>
</dbReference>
<dbReference type="EMBL" id="JACXYU010000012">
    <property type="protein sequence ID" value="MBD3933922.1"/>
    <property type="molecule type" value="Genomic_DNA"/>
</dbReference>
<feature type="transmembrane region" description="Helical" evidence="5">
    <location>
        <begin position="168"/>
        <end position="189"/>
    </location>
</feature>
<dbReference type="CDD" id="cd03467">
    <property type="entry name" value="Rieske"/>
    <property type="match status" value="1"/>
</dbReference>
<feature type="transmembrane region" description="Helical" evidence="5">
    <location>
        <begin position="104"/>
        <end position="124"/>
    </location>
</feature>
<name>A0A927F3Y2_9ACTN</name>
<dbReference type="InterPro" id="IPR036922">
    <property type="entry name" value="Rieske_2Fe-2S_sf"/>
</dbReference>
<dbReference type="Pfam" id="PF00355">
    <property type="entry name" value="Rieske"/>
    <property type="match status" value="1"/>
</dbReference>
<keyword evidence="8" id="KW-1185">Reference proteome</keyword>
<dbReference type="GO" id="GO:0016705">
    <property type="term" value="F:oxidoreductase activity, acting on paired donors, with incorporation or reduction of molecular oxygen"/>
    <property type="evidence" value="ECO:0007669"/>
    <property type="project" value="UniProtKB-ARBA"/>
</dbReference>
<dbReference type="RefSeq" id="WP_191211212.1">
    <property type="nucleotide sequence ID" value="NZ_BAABKL010000020.1"/>
</dbReference>